<name>A0A9Q3EKR6_9BASI</name>
<dbReference type="AlphaFoldDB" id="A0A9Q3EKR6"/>
<accession>A0A9Q3EKR6</accession>
<organism evidence="1 2">
    <name type="scientific">Austropuccinia psidii MF-1</name>
    <dbReference type="NCBI Taxonomy" id="1389203"/>
    <lineage>
        <taxon>Eukaryota</taxon>
        <taxon>Fungi</taxon>
        <taxon>Dikarya</taxon>
        <taxon>Basidiomycota</taxon>
        <taxon>Pucciniomycotina</taxon>
        <taxon>Pucciniomycetes</taxon>
        <taxon>Pucciniales</taxon>
        <taxon>Sphaerophragmiaceae</taxon>
        <taxon>Austropuccinia</taxon>
    </lineage>
</organism>
<keyword evidence="2" id="KW-1185">Reference proteome</keyword>
<evidence type="ECO:0000313" key="2">
    <source>
        <dbReference type="Proteomes" id="UP000765509"/>
    </source>
</evidence>
<dbReference type="EMBL" id="AVOT02028391">
    <property type="protein sequence ID" value="MBW0520865.1"/>
    <property type="molecule type" value="Genomic_DNA"/>
</dbReference>
<comment type="caution">
    <text evidence="1">The sequence shown here is derived from an EMBL/GenBank/DDBJ whole genome shotgun (WGS) entry which is preliminary data.</text>
</comment>
<dbReference type="Proteomes" id="UP000765509">
    <property type="component" value="Unassembled WGS sequence"/>
</dbReference>
<protein>
    <submittedName>
        <fullName evidence="1">Uncharacterized protein</fullName>
    </submittedName>
</protein>
<gene>
    <name evidence="1" type="ORF">O181_060580</name>
</gene>
<evidence type="ECO:0000313" key="1">
    <source>
        <dbReference type="EMBL" id="MBW0520865.1"/>
    </source>
</evidence>
<proteinExistence type="predicted"/>
<sequence length="93" mass="10910">MVKTKPDSIPHQKDLKYDEPLITPLDFIVRTKPNLEHHAVNHTTTNHKRKLSQIQRQHIHDSKQIMSQLCHSNRSYKKVSTISIEMTEANVHH</sequence>
<reference evidence="1" key="1">
    <citation type="submission" date="2021-03" db="EMBL/GenBank/DDBJ databases">
        <title>Draft genome sequence of rust myrtle Austropuccinia psidii MF-1, a brazilian biotype.</title>
        <authorList>
            <person name="Quecine M.C."/>
            <person name="Pachon D.M.R."/>
            <person name="Bonatelli M.L."/>
            <person name="Correr F.H."/>
            <person name="Franceschini L.M."/>
            <person name="Leite T.F."/>
            <person name="Margarido G.R.A."/>
            <person name="Almeida C.A."/>
            <person name="Ferrarezi J.A."/>
            <person name="Labate C.A."/>
        </authorList>
    </citation>
    <scope>NUCLEOTIDE SEQUENCE</scope>
    <source>
        <strain evidence="1">MF-1</strain>
    </source>
</reference>